<dbReference type="GO" id="GO:0005524">
    <property type="term" value="F:ATP binding"/>
    <property type="evidence" value="ECO:0007669"/>
    <property type="project" value="UniProtKB-KW"/>
</dbReference>
<dbReference type="GO" id="GO:0004326">
    <property type="term" value="F:tetrahydrofolylpolyglutamate synthase activity"/>
    <property type="evidence" value="ECO:0007669"/>
    <property type="project" value="InterPro"/>
</dbReference>
<dbReference type="KEGG" id="fsl:EJO69_04275"/>
<dbReference type="Gene3D" id="3.40.1190.10">
    <property type="entry name" value="Mur-like, catalytic domain"/>
    <property type="match status" value="1"/>
</dbReference>
<comment type="similarity">
    <text evidence="1">Belongs to the folylpolyglutamate synthase family.</text>
</comment>
<dbReference type="InterPro" id="IPR036565">
    <property type="entry name" value="Mur-like_cat_sf"/>
</dbReference>
<reference evidence="5 6" key="1">
    <citation type="submission" date="2018-12" db="EMBL/GenBank/DDBJ databases">
        <title>Complete genome sequence of Flaviflexus salsibiostraticola KCTC 33148.</title>
        <authorList>
            <person name="Bae J.-W."/>
        </authorList>
    </citation>
    <scope>NUCLEOTIDE SEQUENCE [LARGE SCALE GENOMIC DNA]</scope>
    <source>
        <strain evidence="5 6">KCTC 33148</strain>
    </source>
</reference>
<evidence type="ECO:0000313" key="6">
    <source>
        <dbReference type="Proteomes" id="UP000270021"/>
    </source>
</evidence>
<dbReference type="EMBL" id="CP034438">
    <property type="protein sequence ID" value="AZN29610.1"/>
    <property type="molecule type" value="Genomic_DNA"/>
</dbReference>
<dbReference type="PANTHER" id="PTHR11136:SF0">
    <property type="entry name" value="DIHYDROFOLATE SYNTHETASE-RELATED"/>
    <property type="match status" value="1"/>
</dbReference>
<gene>
    <name evidence="5" type="ORF">EJO69_04275</name>
</gene>
<dbReference type="InterPro" id="IPR001645">
    <property type="entry name" value="Folylpolyglutamate_synth"/>
</dbReference>
<keyword evidence="2" id="KW-0436">Ligase</keyword>
<organism evidence="5 6">
    <name type="scientific">Flaviflexus salsibiostraticola</name>
    <dbReference type="NCBI Taxonomy" id="1282737"/>
    <lineage>
        <taxon>Bacteria</taxon>
        <taxon>Bacillati</taxon>
        <taxon>Actinomycetota</taxon>
        <taxon>Actinomycetes</taxon>
        <taxon>Actinomycetales</taxon>
        <taxon>Actinomycetaceae</taxon>
        <taxon>Flaviflexus</taxon>
    </lineage>
</organism>
<evidence type="ECO:0000256" key="3">
    <source>
        <dbReference type="ARBA" id="ARBA00022741"/>
    </source>
</evidence>
<evidence type="ECO:0000313" key="5">
    <source>
        <dbReference type="EMBL" id="AZN29610.1"/>
    </source>
</evidence>
<evidence type="ECO:0008006" key="7">
    <source>
        <dbReference type="Google" id="ProtNLM"/>
    </source>
</evidence>
<dbReference type="GO" id="GO:0005737">
    <property type="term" value="C:cytoplasm"/>
    <property type="evidence" value="ECO:0007669"/>
    <property type="project" value="TreeGrafter"/>
</dbReference>
<dbReference type="RefSeq" id="WP_126039633.1">
    <property type="nucleotide sequence ID" value="NZ_CP034438.1"/>
</dbReference>
<evidence type="ECO:0000256" key="2">
    <source>
        <dbReference type="ARBA" id="ARBA00022598"/>
    </source>
</evidence>
<keyword evidence="4" id="KW-0067">ATP-binding</keyword>
<accession>A0A3Q8WTH9</accession>
<dbReference type="PANTHER" id="PTHR11136">
    <property type="entry name" value="FOLYLPOLYGLUTAMATE SYNTHASE-RELATED"/>
    <property type="match status" value="1"/>
</dbReference>
<keyword evidence="3" id="KW-0547">Nucleotide-binding</keyword>
<sequence length="372" mass="38612">MTARHLPEDEPFFAQWKQRGARPRTLTSSIALAELLSITPPPSLAVVGSKGKGTAAAAASMALTGVGLTTVTITSPAFRSNRERIRVDGAELSHDEFLRLSAHLSRLLPSLPAEHYLSPSGAFTMMGAWWAGEVGADVLIVEEGMGGATDEVSLFDHTALVVTPIFIEHAGIIGDDLAAIAENLVGAGSDSVRILGSAQQDALVDRLVRSAAESWGAGIVDAVPLPHRNPLIGENMGVGAAVGAALAEHLGHTPTAFRMPTLPGRSSLHEGSSGRWFVDAAISPAGVAAALDASPLHEPTIIASWPESKDRAGCSALVPNAIHVRVPGLPYPDGLPLLADVAGELDGDVVALGTISFIAEVLDHLKVPTGLW</sequence>
<proteinExistence type="inferred from homology"/>
<name>A0A3Q8WTH9_9ACTO</name>
<keyword evidence="6" id="KW-1185">Reference proteome</keyword>
<dbReference type="GO" id="GO:0008841">
    <property type="term" value="F:dihydrofolate synthase activity"/>
    <property type="evidence" value="ECO:0007669"/>
    <property type="project" value="TreeGrafter"/>
</dbReference>
<dbReference type="OrthoDB" id="4961544at2"/>
<evidence type="ECO:0000256" key="4">
    <source>
        <dbReference type="ARBA" id="ARBA00022840"/>
    </source>
</evidence>
<protein>
    <recommendedName>
        <fullName evidence="7">Mur ligase central domain-containing protein</fullName>
    </recommendedName>
</protein>
<dbReference type="Proteomes" id="UP000270021">
    <property type="component" value="Chromosome"/>
</dbReference>
<evidence type="ECO:0000256" key="1">
    <source>
        <dbReference type="ARBA" id="ARBA00008276"/>
    </source>
</evidence>
<dbReference type="SUPFAM" id="SSF53623">
    <property type="entry name" value="MurD-like peptide ligases, catalytic domain"/>
    <property type="match status" value="1"/>
</dbReference>
<dbReference type="AlphaFoldDB" id="A0A3Q8WTH9"/>